<dbReference type="Proteomes" id="UP000016924">
    <property type="component" value="Unassembled WGS sequence"/>
</dbReference>
<dbReference type="GO" id="GO:0004029">
    <property type="term" value="F:aldehyde dehydrogenase (NAD+) activity"/>
    <property type="evidence" value="ECO:0007669"/>
    <property type="project" value="TreeGrafter"/>
</dbReference>
<dbReference type="EMBL" id="JH767650">
    <property type="protein sequence ID" value="EON69974.1"/>
    <property type="molecule type" value="Genomic_DNA"/>
</dbReference>
<proteinExistence type="predicted"/>
<protein>
    <recommendedName>
        <fullName evidence="3">NAD-dependent epimerase/dehydratase domain-containing protein</fullName>
    </recommendedName>
</protein>
<dbReference type="eggNOG" id="KOG1502">
    <property type="taxonomic scope" value="Eukaryota"/>
</dbReference>
<name>R7Z7H0_CONA1</name>
<dbReference type="OMA" id="VHYIHNS"/>
<dbReference type="GeneID" id="19906550"/>
<dbReference type="STRING" id="1168221.R7Z7H0"/>
<evidence type="ECO:0000313" key="2">
    <source>
        <dbReference type="Proteomes" id="UP000016924"/>
    </source>
</evidence>
<organism evidence="1 2">
    <name type="scientific">Coniosporium apollinis (strain CBS 100218)</name>
    <name type="common">Rock-inhabiting black yeast</name>
    <dbReference type="NCBI Taxonomy" id="1168221"/>
    <lineage>
        <taxon>Eukaryota</taxon>
        <taxon>Fungi</taxon>
        <taxon>Dikarya</taxon>
        <taxon>Ascomycota</taxon>
        <taxon>Pezizomycotina</taxon>
        <taxon>Dothideomycetes</taxon>
        <taxon>Dothideomycetes incertae sedis</taxon>
        <taxon>Coniosporium</taxon>
    </lineage>
</organism>
<dbReference type="PANTHER" id="PTHR48079">
    <property type="entry name" value="PROTEIN YEEZ"/>
    <property type="match status" value="1"/>
</dbReference>
<evidence type="ECO:0008006" key="3">
    <source>
        <dbReference type="Google" id="ProtNLM"/>
    </source>
</evidence>
<dbReference type="AlphaFoldDB" id="R7Z7H0"/>
<dbReference type="HOGENOM" id="CLU_007383_12_0_1"/>
<dbReference type="OrthoDB" id="10262413at2759"/>
<gene>
    <name evidence="1" type="ORF">W97_09239</name>
</gene>
<dbReference type="GO" id="GO:0005737">
    <property type="term" value="C:cytoplasm"/>
    <property type="evidence" value="ECO:0007669"/>
    <property type="project" value="TreeGrafter"/>
</dbReference>
<reference evidence="2" key="1">
    <citation type="submission" date="2012-06" db="EMBL/GenBank/DDBJ databases">
        <title>The genome sequence of Coniosporium apollinis CBS 100218.</title>
        <authorList>
            <consortium name="The Broad Institute Genome Sequencing Platform"/>
            <person name="Cuomo C."/>
            <person name="Gorbushina A."/>
            <person name="Noack S."/>
            <person name="Walker B."/>
            <person name="Young S.K."/>
            <person name="Zeng Q."/>
            <person name="Gargeya S."/>
            <person name="Fitzgerald M."/>
            <person name="Haas B."/>
            <person name="Abouelleil A."/>
            <person name="Alvarado L."/>
            <person name="Arachchi H.M."/>
            <person name="Berlin A.M."/>
            <person name="Chapman S.B."/>
            <person name="Goldberg J."/>
            <person name="Griggs A."/>
            <person name="Gujja S."/>
            <person name="Hansen M."/>
            <person name="Howarth C."/>
            <person name="Imamovic A."/>
            <person name="Larimer J."/>
            <person name="McCowan C."/>
            <person name="Montmayeur A."/>
            <person name="Murphy C."/>
            <person name="Neiman D."/>
            <person name="Pearson M."/>
            <person name="Priest M."/>
            <person name="Roberts A."/>
            <person name="Saif S."/>
            <person name="Shea T."/>
            <person name="Sisk P."/>
            <person name="Sykes S."/>
            <person name="Wortman J."/>
            <person name="Nusbaum C."/>
            <person name="Birren B."/>
        </authorList>
    </citation>
    <scope>NUCLEOTIDE SEQUENCE [LARGE SCALE GENOMIC DNA]</scope>
    <source>
        <strain evidence="2">CBS 100218</strain>
    </source>
</reference>
<dbReference type="Gene3D" id="3.40.50.720">
    <property type="entry name" value="NAD(P)-binding Rossmann-like Domain"/>
    <property type="match status" value="1"/>
</dbReference>
<sequence length="376" mass="41049">MVLVLNAEAIVQDSILCIARSIAFQFTQYRWESVQKWATSNGGSVLTTLLSSSNSSIRALSISALVRGEDKAAQLADLGVKPIIIKSLDDLDAIQVAASSHDIVLNLASGYHTASARAEILGLAARKRKTGKDVYFLHQSGTSNLADRPITGYVQTRVFSDRDNIYEFEVQREELEQYAQRTTDVVVVQTGKEVGVKTYIIMSPTIYGMGSAKVGNRLSIQIPSLVKAALKADRAETVGKGEGVWNYVHIEDLTVLWEQLLLKVVQGEAIPQGEEGIYFSETGEFTWRSLAELIGKAGKELGKLESAEVAQISLEDAAKKWAGGDPQLAELGFASNARTKTGLAKELLGWEPVKTKEDWERSVREEFEAIAKAQGA</sequence>
<dbReference type="InterPro" id="IPR036291">
    <property type="entry name" value="NAD(P)-bd_dom_sf"/>
</dbReference>
<dbReference type="SUPFAM" id="SSF51735">
    <property type="entry name" value="NAD(P)-binding Rossmann-fold domains"/>
    <property type="match status" value="1"/>
</dbReference>
<dbReference type="InterPro" id="IPR051783">
    <property type="entry name" value="NAD(P)-dependent_oxidoreduct"/>
</dbReference>
<evidence type="ECO:0000313" key="1">
    <source>
        <dbReference type="EMBL" id="EON69974.1"/>
    </source>
</evidence>
<dbReference type="PANTHER" id="PTHR48079:SF6">
    <property type="entry name" value="NAD(P)-BINDING DOMAIN-CONTAINING PROTEIN-RELATED"/>
    <property type="match status" value="1"/>
</dbReference>
<keyword evidence="2" id="KW-1185">Reference proteome</keyword>
<accession>R7Z7H0</accession>
<dbReference type="RefSeq" id="XP_007785291.1">
    <property type="nucleotide sequence ID" value="XM_007787101.1"/>
</dbReference>